<dbReference type="Pfam" id="PF11376">
    <property type="entry name" value="DUF3179"/>
    <property type="match status" value="1"/>
</dbReference>
<dbReference type="PROSITE" id="PS51257">
    <property type="entry name" value="PROKAR_LIPOPROTEIN"/>
    <property type="match status" value="1"/>
</dbReference>
<sequence length="118" mass="12669">MRRRQLLGGLTVGAAGLIAGCVVDYTPESGAGVDDHAGSAVAYDRRVDGETLSFTRAEGDASVPRAGGSRWAIGSGRALDGPHEGTRLVQANRSPPMFFFAWLAFHPETRVWGRERRT</sequence>
<dbReference type="EMBL" id="CP104003">
    <property type="protein sequence ID" value="UWM55730.1"/>
    <property type="molecule type" value="Genomic_DNA"/>
</dbReference>
<dbReference type="AlphaFoldDB" id="A0A9E7R4J1"/>
<keyword evidence="2" id="KW-1185">Reference proteome</keyword>
<organism evidence="1 2">
    <name type="scientific">Salinirubellus salinus</name>
    <dbReference type="NCBI Taxonomy" id="1364945"/>
    <lineage>
        <taxon>Archaea</taxon>
        <taxon>Methanobacteriati</taxon>
        <taxon>Methanobacteriota</taxon>
        <taxon>Stenosarchaea group</taxon>
        <taxon>Halobacteria</taxon>
        <taxon>Halobacteriales</taxon>
        <taxon>Natronomonadaceae</taxon>
        <taxon>Salinirubellus</taxon>
    </lineage>
</organism>
<dbReference type="Proteomes" id="UP001057580">
    <property type="component" value="Chromosome"/>
</dbReference>
<gene>
    <name evidence="1" type="ORF">N0B31_05455</name>
</gene>
<dbReference type="InterPro" id="IPR021516">
    <property type="entry name" value="DUF3179"/>
</dbReference>
<dbReference type="RefSeq" id="WP_260594841.1">
    <property type="nucleotide sequence ID" value="NZ_CP104003.1"/>
</dbReference>
<protein>
    <submittedName>
        <fullName evidence="1">DUF3179 domain-containing protein</fullName>
    </submittedName>
</protein>
<dbReference type="KEGG" id="ssai:N0B31_05455"/>
<dbReference type="GeneID" id="74941847"/>
<name>A0A9E7R4J1_9EURY</name>
<reference evidence="1" key="1">
    <citation type="submission" date="2022-09" db="EMBL/GenBank/DDBJ databases">
        <title>Diverse halophilic archaea isolated from saline environments.</title>
        <authorList>
            <person name="Cui H.-L."/>
        </authorList>
    </citation>
    <scope>NUCLEOTIDE SEQUENCE</scope>
    <source>
        <strain evidence="1">ZS-35-S2</strain>
    </source>
</reference>
<evidence type="ECO:0000313" key="2">
    <source>
        <dbReference type="Proteomes" id="UP001057580"/>
    </source>
</evidence>
<proteinExistence type="predicted"/>
<evidence type="ECO:0000313" key="1">
    <source>
        <dbReference type="EMBL" id="UWM55730.1"/>
    </source>
</evidence>
<accession>A0A9E7R4J1</accession>